<name>A0A699V4H7_TANCI</name>
<gene>
    <name evidence="1" type="ORF">Tci_902131</name>
</gene>
<proteinExistence type="predicted"/>
<accession>A0A699V4H7</accession>
<organism evidence="1">
    <name type="scientific">Tanacetum cinerariifolium</name>
    <name type="common">Dalmatian daisy</name>
    <name type="synonym">Chrysanthemum cinerariifolium</name>
    <dbReference type="NCBI Taxonomy" id="118510"/>
    <lineage>
        <taxon>Eukaryota</taxon>
        <taxon>Viridiplantae</taxon>
        <taxon>Streptophyta</taxon>
        <taxon>Embryophyta</taxon>
        <taxon>Tracheophyta</taxon>
        <taxon>Spermatophyta</taxon>
        <taxon>Magnoliopsida</taxon>
        <taxon>eudicotyledons</taxon>
        <taxon>Gunneridae</taxon>
        <taxon>Pentapetalae</taxon>
        <taxon>asterids</taxon>
        <taxon>campanulids</taxon>
        <taxon>Asterales</taxon>
        <taxon>Asteraceae</taxon>
        <taxon>Asteroideae</taxon>
        <taxon>Anthemideae</taxon>
        <taxon>Anthemidinae</taxon>
        <taxon>Tanacetum</taxon>
    </lineage>
</organism>
<evidence type="ECO:0000313" key="1">
    <source>
        <dbReference type="EMBL" id="GFD30162.1"/>
    </source>
</evidence>
<sequence length="44" mass="5299">NQELEVKVAELKIRCMENRQRDEALYETTTDEALKERLMQRLFG</sequence>
<dbReference type="EMBL" id="BKCJ011401346">
    <property type="protein sequence ID" value="GFD30162.1"/>
    <property type="molecule type" value="Genomic_DNA"/>
</dbReference>
<comment type="caution">
    <text evidence="1">The sequence shown here is derived from an EMBL/GenBank/DDBJ whole genome shotgun (WGS) entry which is preliminary data.</text>
</comment>
<feature type="non-terminal residue" evidence="1">
    <location>
        <position position="1"/>
    </location>
</feature>
<protein>
    <submittedName>
        <fullName evidence="1">Uncharacterized protein</fullName>
    </submittedName>
</protein>
<reference evidence="1" key="1">
    <citation type="journal article" date="2019" name="Sci. Rep.">
        <title>Draft genome of Tanacetum cinerariifolium, the natural source of mosquito coil.</title>
        <authorList>
            <person name="Yamashiro T."/>
            <person name="Shiraishi A."/>
            <person name="Satake H."/>
            <person name="Nakayama K."/>
        </authorList>
    </citation>
    <scope>NUCLEOTIDE SEQUENCE</scope>
</reference>
<dbReference type="AlphaFoldDB" id="A0A699V4H7"/>